<name>A0AAV2TYN3_CALDB</name>
<keyword evidence="2" id="KW-0235">DNA replication</keyword>
<dbReference type="GO" id="GO:0006271">
    <property type="term" value="P:DNA strand elongation involved in DNA replication"/>
    <property type="evidence" value="ECO:0007669"/>
    <property type="project" value="TreeGrafter"/>
</dbReference>
<evidence type="ECO:0000313" key="6">
    <source>
        <dbReference type="Proteomes" id="UP001497525"/>
    </source>
</evidence>
<dbReference type="AlphaFoldDB" id="A0AAV2TYN3"/>
<dbReference type="PANTHER" id="PTHR10416:SF0">
    <property type="entry name" value="DNA POLYMERASE DELTA SUBUNIT 2"/>
    <property type="match status" value="1"/>
</dbReference>
<dbReference type="Pfam" id="PF18018">
    <property type="entry name" value="DNA_pol_D_N"/>
    <property type="match status" value="1"/>
</dbReference>
<dbReference type="GO" id="GO:0003677">
    <property type="term" value="F:DNA binding"/>
    <property type="evidence" value="ECO:0007669"/>
    <property type="project" value="InterPro"/>
</dbReference>
<evidence type="ECO:0008006" key="7">
    <source>
        <dbReference type="Google" id="ProtNLM"/>
    </source>
</evidence>
<evidence type="ECO:0000256" key="2">
    <source>
        <dbReference type="ARBA" id="ARBA00022705"/>
    </source>
</evidence>
<organism evidence="5 6">
    <name type="scientific">Calicophoron daubneyi</name>
    <name type="common">Rumen fluke</name>
    <name type="synonym">Paramphistomum daubneyi</name>
    <dbReference type="NCBI Taxonomy" id="300641"/>
    <lineage>
        <taxon>Eukaryota</taxon>
        <taxon>Metazoa</taxon>
        <taxon>Spiralia</taxon>
        <taxon>Lophotrochozoa</taxon>
        <taxon>Platyhelminthes</taxon>
        <taxon>Trematoda</taxon>
        <taxon>Digenea</taxon>
        <taxon>Plagiorchiida</taxon>
        <taxon>Pronocephalata</taxon>
        <taxon>Paramphistomoidea</taxon>
        <taxon>Paramphistomidae</taxon>
        <taxon>Calicophoron</taxon>
    </lineage>
</organism>
<feature type="domain" description="DNA polymerase alpha/delta/epsilon subunit B" evidence="3">
    <location>
        <begin position="267"/>
        <end position="468"/>
    </location>
</feature>
<evidence type="ECO:0000259" key="3">
    <source>
        <dbReference type="Pfam" id="PF04042"/>
    </source>
</evidence>
<sequence length="535" mass="58469">MTISTAKDSDSSTMSDRFQVIPNTFTFHRQYSEIYCARFQQGKPLLVEACSRKWNAVSGTDTTGNSKRPRIRPVADLVMDEKCVIIGTIYKEMKLKPSILRDLAAADSSNVGIHLAHLDEAFKERLISADDCVYLEDDVQRIALVFNEERIKKILSPTRLATGVLIALLGSEPKQDRGSFYVEDALFLQPQPQHPICRFPSTVGISPAECTQFRTTGPWLALVSGLGFMGDGPVRPGHEMALQLMADWFRCAGDFSQAGGGDDGPGIIRLMILGDSIHIPTVPKDKNSVTMRLAQQARYLTRNTEAATVTAMSRLDTWLSSLPISSQRTLDNAADYDGLAIDLLPGPLDPTSSLLPQVPLHPSIFPASVARSGDLGHGGLVGRTNPYICHVANRTVLATSGQGINDLELYTDLKEPCDRMEATLLWGHLAPTCPDTLPGYPVTSTDPLLLRSNGSASPDYPDIYAAGCQPGENASWRRASLHWPPDSEDEEPNGALLVAVPRFCVSHSFVLVHLETLDCRVVHFDSGLSDEIDED</sequence>
<dbReference type="InterPro" id="IPR024826">
    <property type="entry name" value="DNA_pol_delta/II_ssu"/>
</dbReference>
<dbReference type="Gene3D" id="3.60.21.50">
    <property type="match status" value="1"/>
</dbReference>
<dbReference type="Pfam" id="PF04042">
    <property type="entry name" value="DNA_pol_E_B"/>
    <property type="match status" value="1"/>
</dbReference>
<dbReference type="PANTHER" id="PTHR10416">
    <property type="entry name" value="DNA POLYMERASE DELTA SUBUNIT 2"/>
    <property type="match status" value="1"/>
</dbReference>
<dbReference type="EMBL" id="CAXLJL010000723">
    <property type="protein sequence ID" value="CAL5140484.1"/>
    <property type="molecule type" value="Genomic_DNA"/>
</dbReference>
<evidence type="ECO:0000313" key="5">
    <source>
        <dbReference type="EMBL" id="CAL5140484.1"/>
    </source>
</evidence>
<dbReference type="Proteomes" id="UP001497525">
    <property type="component" value="Unassembled WGS sequence"/>
</dbReference>
<proteinExistence type="inferred from homology"/>
<evidence type="ECO:0000256" key="1">
    <source>
        <dbReference type="ARBA" id="ARBA00006035"/>
    </source>
</evidence>
<dbReference type="InterPro" id="IPR007185">
    <property type="entry name" value="DNA_pol_a/d/e_bsu"/>
</dbReference>
<feature type="domain" description="DNA polymerase delta subunit OB-fold" evidence="4">
    <location>
        <begin position="30"/>
        <end position="184"/>
    </location>
</feature>
<dbReference type="GO" id="GO:0043625">
    <property type="term" value="C:delta DNA polymerase complex"/>
    <property type="evidence" value="ECO:0007669"/>
    <property type="project" value="TreeGrafter"/>
</dbReference>
<protein>
    <recommendedName>
        <fullName evidence="7">DNA polymerase delta small subunit</fullName>
    </recommendedName>
</protein>
<reference evidence="5" key="1">
    <citation type="submission" date="2024-06" db="EMBL/GenBank/DDBJ databases">
        <authorList>
            <person name="Liu X."/>
            <person name="Lenzi L."/>
            <person name="Haldenby T S."/>
            <person name="Uol C."/>
        </authorList>
    </citation>
    <scope>NUCLEOTIDE SEQUENCE</scope>
</reference>
<gene>
    <name evidence="5" type="ORF">CDAUBV1_LOCUS15800</name>
</gene>
<comment type="similarity">
    <text evidence="1">Belongs to the DNA polymerase delta/II small subunit family.</text>
</comment>
<dbReference type="InterPro" id="IPR040663">
    <property type="entry name" value="DNA_pol_D_N"/>
</dbReference>
<dbReference type="Gene3D" id="2.40.50.430">
    <property type="match status" value="1"/>
</dbReference>
<accession>A0AAV2TYN3</accession>
<comment type="caution">
    <text evidence="5">The sequence shown here is derived from an EMBL/GenBank/DDBJ whole genome shotgun (WGS) entry which is preliminary data.</text>
</comment>
<evidence type="ECO:0000259" key="4">
    <source>
        <dbReference type="Pfam" id="PF18018"/>
    </source>
</evidence>